<organism evidence="6 7">
    <name type="scientific">Schaalia georgiae F0490</name>
    <dbReference type="NCBI Taxonomy" id="1125717"/>
    <lineage>
        <taxon>Bacteria</taxon>
        <taxon>Bacillati</taxon>
        <taxon>Actinomycetota</taxon>
        <taxon>Actinomycetes</taxon>
        <taxon>Actinomycetales</taxon>
        <taxon>Actinomycetaceae</taxon>
        <taxon>Schaalia</taxon>
    </lineage>
</organism>
<keyword evidence="3" id="KW-0812">Transmembrane</keyword>
<protein>
    <submittedName>
        <fullName evidence="6">Metallo-beta-lactamase domain protein</fullName>
    </submittedName>
</protein>
<dbReference type="Pfam" id="PF00753">
    <property type="entry name" value="Lactamase_B"/>
    <property type="match status" value="1"/>
</dbReference>
<dbReference type="InterPro" id="IPR018337">
    <property type="entry name" value="Cell_wall/Cho-bd_repeat"/>
</dbReference>
<feature type="transmembrane region" description="Helical" evidence="3">
    <location>
        <begin position="452"/>
        <end position="472"/>
    </location>
</feature>
<gene>
    <name evidence="6" type="ORF">HMPREF1317_1805</name>
</gene>
<dbReference type="Gene3D" id="3.60.15.10">
    <property type="entry name" value="Ribonuclease Z/Hydroxyacylglutathione hydrolase-like"/>
    <property type="match status" value="1"/>
</dbReference>
<name>J0NMQ0_9ACTO</name>
<evidence type="ECO:0000256" key="3">
    <source>
        <dbReference type="SAM" id="Phobius"/>
    </source>
</evidence>
<dbReference type="PATRIC" id="fig|1125717.3.peg.1020"/>
<feature type="chain" id="PRO_5003737051" evidence="4">
    <location>
        <begin position="27"/>
        <end position="483"/>
    </location>
</feature>
<dbReference type="Pfam" id="PF01473">
    <property type="entry name" value="Choline_bind_1"/>
    <property type="match status" value="1"/>
</dbReference>
<evidence type="ECO:0000256" key="2">
    <source>
        <dbReference type="SAM" id="MobiDB-lite"/>
    </source>
</evidence>
<evidence type="ECO:0000313" key="7">
    <source>
        <dbReference type="Proteomes" id="UP000004578"/>
    </source>
</evidence>
<feature type="signal peptide" evidence="4">
    <location>
        <begin position="1"/>
        <end position="26"/>
    </location>
</feature>
<dbReference type="RefSeq" id="WP_005869907.1">
    <property type="nucleotide sequence ID" value="NZ_AKFS01000155.1"/>
</dbReference>
<dbReference type="Gene3D" id="2.10.270.10">
    <property type="entry name" value="Cholin Binding"/>
    <property type="match status" value="1"/>
</dbReference>
<evidence type="ECO:0000256" key="1">
    <source>
        <dbReference type="ARBA" id="ARBA00022737"/>
    </source>
</evidence>
<proteinExistence type="predicted"/>
<comment type="caution">
    <text evidence="6">The sequence shown here is derived from an EMBL/GenBank/DDBJ whole genome shotgun (WGS) entry which is preliminary data.</text>
</comment>
<accession>J0NMQ0</accession>
<dbReference type="Proteomes" id="UP000004578">
    <property type="component" value="Unassembled WGS sequence"/>
</dbReference>
<sequence>MTARQWMAGAGALALVGGAVAGPAVAAPGDGAQSEGQSALSQSGSSYSFEGTSGKTRMFILSSYNSDAILLESNGWFGIIDGGEDADTPYGSDPRYPERSGIAASTSSTTEWLLEYLDDQGVTDSNVAFYLGTHAHSDHIGNADEIIRRYRPKLIFSPEYSDDWITDESGLWDNQYVYDHLVEAAQWARSEYGAQFIQELDGYSTHVRMGDMDVQMIPFDVDEVYKRQGTTDANLMGWGAKVSAFGRSAFLAADLMDTDSDWTTHNGFEGRISSEVGSVDILKAGHHGQESSNFEEFLGALAPSTIIQTGLAEDTPDRLTRHAIHGDGLWFPMGDIWDSVKVPALVCEFSDQGIAYDGVDNARWGHEYTSETPRAWWFHAGHTEATTGWWQGPSENWYYFDSSASAVHSEWRLIDGYWYFFDESGALASREEGQTQSASIEETGSGSSPSPLVWAAGAGLLVVAAGGAWWALRSRGHGRGARA</sequence>
<keyword evidence="3" id="KW-0472">Membrane</keyword>
<reference evidence="6 7" key="1">
    <citation type="submission" date="2012-05" db="EMBL/GenBank/DDBJ databases">
        <authorList>
            <person name="Harkins D.M."/>
            <person name="Madupu R."/>
            <person name="Durkin A.S."/>
            <person name="Torralba M."/>
            <person name="Methe B."/>
            <person name="Sutton G.G."/>
            <person name="Nelson K.E."/>
        </authorList>
    </citation>
    <scope>NUCLEOTIDE SEQUENCE [LARGE SCALE GENOMIC DNA]</scope>
    <source>
        <strain evidence="6 7">F0490</strain>
    </source>
</reference>
<dbReference type="SUPFAM" id="SSF69360">
    <property type="entry name" value="Cell wall binding repeat"/>
    <property type="match status" value="1"/>
</dbReference>
<dbReference type="InterPro" id="IPR001279">
    <property type="entry name" value="Metallo-B-lactamas"/>
</dbReference>
<dbReference type="InterPro" id="IPR036866">
    <property type="entry name" value="RibonucZ/Hydroxyglut_hydro"/>
</dbReference>
<dbReference type="EMBL" id="AKFS01000155">
    <property type="protein sequence ID" value="EJF46042.1"/>
    <property type="molecule type" value="Genomic_DNA"/>
</dbReference>
<dbReference type="PANTHER" id="PTHR30619">
    <property type="entry name" value="DNA INTERNALIZATION/COMPETENCE PROTEIN COMEC/REC2"/>
    <property type="match status" value="1"/>
</dbReference>
<keyword evidence="7" id="KW-1185">Reference proteome</keyword>
<dbReference type="InterPro" id="IPR052159">
    <property type="entry name" value="Competence_DNA_uptake"/>
</dbReference>
<evidence type="ECO:0000256" key="4">
    <source>
        <dbReference type="SAM" id="SignalP"/>
    </source>
</evidence>
<keyword evidence="4" id="KW-0732">Signal</keyword>
<evidence type="ECO:0000259" key="5">
    <source>
        <dbReference type="Pfam" id="PF00753"/>
    </source>
</evidence>
<dbReference type="PANTHER" id="PTHR30619:SF7">
    <property type="entry name" value="BETA-LACTAMASE DOMAIN PROTEIN"/>
    <property type="match status" value="1"/>
</dbReference>
<keyword evidence="1" id="KW-0677">Repeat</keyword>
<keyword evidence="3" id="KW-1133">Transmembrane helix</keyword>
<feature type="domain" description="Metallo-beta-lactamase" evidence="5">
    <location>
        <begin position="113"/>
        <end position="174"/>
    </location>
</feature>
<dbReference type="AlphaFoldDB" id="J0NMQ0"/>
<feature type="region of interest" description="Disordered" evidence="2">
    <location>
        <begin position="27"/>
        <end position="47"/>
    </location>
</feature>
<evidence type="ECO:0000313" key="6">
    <source>
        <dbReference type="EMBL" id="EJF46042.1"/>
    </source>
</evidence>
<dbReference type="SUPFAM" id="SSF56281">
    <property type="entry name" value="Metallo-hydrolase/oxidoreductase"/>
    <property type="match status" value="1"/>
</dbReference>